<evidence type="ECO:0000313" key="4">
    <source>
        <dbReference type="Proteomes" id="UP000177629"/>
    </source>
</evidence>
<dbReference type="SMART" id="SM00060">
    <property type="entry name" value="FN3"/>
    <property type="match status" value="2"/>
</dbReference>
<dbReference type="InterPro" id="IPR036116">
    <property type="entry name" value="FN3_sf"/>
</dbReference>
<organism evidence="3 4">
    <name type="scientific">Candidatus Terrybacteria bacterium RIFCSPHIGHO2_01_FULL_48_17</name>
    <dbReference type="NCBI Taxonomy" id="1802362"/>
    <lineage>
        <taxon>Bacteria</taxon>
        <taxon>Candidatus Terryibacteriota</taxon>
    </lineage>
</organism>
<dbReference type="Proteomes" id="UP000177629">
    <property type="component" value="Unassembled WGS sequence"/>
</dbReference>
<evidence type="ECO:0000313" key="3">
    <source>
        <dbReference type="EMBL" id="OHA48021.1"/>
    </source>
</evidence>
<evidence type="ECO:0000259" key="2">
    <source>
        <dbReference type="SMART" id="SM00060"/>
    </source>
</evidence>
<feature type="chain" id="PRO_5009583908" description="Fibronectin type-III domain-containing protein" evidence="1">
    <location>
        <begin position="25"/>
        <end position="539"/>
    </location>
</feature>
<dbReference type="SUPFAM" id="SSF55486">
    <property type="entry name" value="Metalloproteases ('zincins'), catalytic domain"/>
    <property type="match status" value="1"/>
</dbReference>
<feature type="signal peptide" evidence="1">
    <location>
        <begin position="1"/>
        <end position="24"/>
    </location>
</feature>
<dbReference type="EMBL" id="MHSS01000010">
    <property type="protein sequence ID" value="OHA48021.1"/>
    <property type="molecule type" value="Genomic_DNA"/>
</dbReference>
<dbReference type="InterPro" id="IPR013783">
    <property type="entry name" value="Ig-like_fold"/>
</dbReference>
<dbReference type="AlphaFoldDB" id="A0A1G2PK64"/>
<reference evidence="3 4" key="1">
    <citation type="journal article" date="2016" name="Nat. Commun.">
        <title>Thousands of microbial genomes shed light on interconnected biogeochemical processes in an aquifer system.</title>
        <authorList>
            <person name="Anantharaman K."/>
            <person name="Brown C.T."/>
            <person name="Hug L.A."/>
            <person name="Sharon I."/>
            <person name="Castelle C.J."/>
            <person name="Probst A.J."/>
            <person name="Thomas B.C."/>
            <person name="Singh A."/>
            <person name="Wilkins M.J."/>
            <person name="Karaoz U."/>
            <person name="Brodie E.L."/>
            <person name="Williams K.H."/>
            <person name="Hubbard S.S."/>
            <person name="Banfield J.F."/>
        </authorList>
    </citation>
    <scope>NUCLEOTIDE SEQUENCE [LARGE SCALE GENOMIC DNA]</scope>
</reference>
<accession>A0A1G2PK64</accession>
<dbReference type="STRING" id="1802362.A2806_00500"/>
<protein>
    <recommendedName>
        <fullName evidence="2">Fibronectin type-III domain-containing protein</fullName>
    </recommendedName>
</protein>
<comment type="caution">
    <text evidence="3">The sequence shown here is derived from an EMBL/GenBank/DDBJ whole genome shotgun (WGS) entry which is preliminary data.</text>
</comment>
<proteinExistence type="predicted"/>
<evidence type="ECO:0000256" key="1">
    <source>
        <dbReference type="SAM" id="SignalP"/>
    </source>
</evidence>
<keyword evidence="1" id="KW-0732">Signal</keyword>
<gene>
    <name evidence="3" type="ORF">A2806_00500</name>
</gene>
<feature type="domain" description="Fibronectin type-III" evidence="2">
    <location>
        <begin position="57"/>
        <end position="130"/>
    </location>
</feature>
<feature type="domain" description="Fibronectin type-III" evidence="2">
    <location>
        <begin position="147"/>
        <end position="221"/>
    </location>
</feature>
<dbReference type="SUPFAM" id="SSF49265">
    <property type="entry name" value="Fibronectin type III"/>
    <property type="match status" value="1"/>
</dbReference>
<dbReference type="InterPro" id="IPR003961">
    <property type="entry name" value="FN3_dom"/>
</dbReference>
<dbReference type="Gene3D" id="2.60.40.10">
    <property type="entry name" value="Immunoglobulins"/>
    <property type="match status" value="3"/>
</dbReference>
<name>A0A1G2PK64_9BACT</name>
<dbReference type="PROSITE" id="PS51257">
    <property type="entry name" value="PROKAR_LIPOPROTEIN"/>
    <property type="match status" value="1"/>
</dbReference>
<sequence length="539" mass="59591">MQTPARKRLSFCAMFLLLSIAIYGCSGGTESNYALADNPAGPNSENNPTFSIPTAGAPAVGALTVTAYPDKMELKWQDTSPSEDGFKIMKDGITAGETPRNIAVWTDTQILPGTTYCYKIIPYNREYAQGIVSREECATIPVPITSPAAPSNFTASAASDGITLSWSDNSNNENGFRIARNGVLIQTLPANATSYKDTTAGVGTAYCYTASAFNDGGANSSVQQCATIPVPNQVPTVSIVYPTAGELAYKLTRVKINWLDQDDQYLTLRIFIDGTEQVNIEVETASYSKWFDIDFTDYPDGDYTISAEVYDSHGAMKSVMTQARVNQAEVEDKAMQFLYLQSTITCANPETFKCIVRWLEPAHIVEVSPLFTNEQFQMIKDAAAFLTRYTSIPFEVRWSSLETFGPNPNCYDLPVDINFIFIYPENYSEATLAKTCAPRDIATGYTTVSKAVIMVQNTALNQFAGQPETLAFIYAHEIAHTLPIINHESARYLMYPYLNDSYRFSPEMARAMEMLYYNFAPGDQIPTPAHFTIGYISSW</sequence>